<reference evidence="2 3" key="1">
    <citation type="journal article" date="2019" name="Int. J. Syst. Evol. Microbiol.">
        <title>The Global Catalogue of Microorganisms (GCM) 10K type strain sequencing project: providing services to taxonomists for standard genome sequencing and annotation.</title>
        <authorList>
            <consortium name="The Broad Institute Genomics Platform"/>
            <consortium name="The Broad Institute Genome Sequencing Center for Infectious Disease"/>
            <person name="Wu L."/>
            <person name="Ma J."/>
        </authorList>
    </citation>
    <scope>NUCLEOTIDE SEQUENCE [LARGE SCALE GENOMIC DNA]</scope>
    <source>
        <strain evidence="2 3">JCM 15089</strain>
    </source>
</reference>
<organism evidence="2 3">
    <name type="scientific">Rhizomicrobium electricum</name>
    <dbReference type="NCBI Taxonomy" id="480070"/>
    <lineage>
        <taxon>Bacteria</taxon>
        <taxon>Pseudomonadati</taxon>
        <taxon>Pseudomonadota</taxon>
        <taxon>Alphaproteobacteria</taxon>
        <taxon>Micropepsales</taxon>
        <taxon>Micropepsaceae</taxon>
        <taxon>Rhizomicrobium</taxon>
    </lineage>
</organism>
<dbReference type="EMBL" id="BAAADD010000001">
    <property type="protein sequence ID" value="GAA0558666.1"/>
    <property type="molecule type" value="Genomic_DNA"/>
</dbReference>
<keyword evidence="3" id="KW-1185">Reference proteome</keyword>
<keyword evidence="1" id="KW-0732">Signal</keyword>
<feature type="signal peptide" evidence="1">
    <location>
        <begin position="1"/>
        <end position="20"/>
    </location>
</feature>
<sequence length="171" mass="18220">MPSVRAALCLAMLLAAPAVAADPTELGTFKAWTAFTATSADGKVCYALSKPTSTLPKKTARDAIYVIISVWPGRNVKDELQVVPGYVYKDGEPVFAQVGNLKTEFFTRNEGKSGSAWVKNVEDENALVRAMRSGSTLTVTGVSKRGTKTTDTYSLSGVADAVERAHRACGK</sequence>
<protein>
    <submittedName>
        <fullName evidence="2">Invasion associated locus B family protein</fullName>
    </submittedName>
</protein>
<evidence type="ECO:0000313" key="3">
    <source>
        <dbReference type="Proteomes" id="UP001499951"/>
    </source>
</evidence>
<feature type="chain" id="PRO_5046811337" evidence="1">
    <location>
        <begin position="21"/>
        <end position="171"/>
    </location>
</feature>
<dbReference type="RefSeq" id="WP_166930949.1">
    <property type="nucleotide sequence ID" value="NZ_BAAADD010000001.1"/>
</dbReference>
<evidence type="ECO:0000313" key="2">
    <source>
        <dbReference type="EMBL" id="GAA0558666.1"/>
    </source>
</evidence>
<proteinExistence type="predicted"/>
<name>A0ABN1E444_9PROT</name>
<dbReference type="InterPro" id="IPR010642">
    <property type="entry name" value="Invasion_prot_B"/>
</dbReference>
<dbReference type="Pfam" id="PF06776">
    <property type="entry name" value="IalB"/>
    <property type="match status" value="1"/>
</dbReference>
<accession>A0ABN1E444</accession>
<evidence type="ECO:0000256" key="1">
    <source>
        <dbReference type="SAM" id="SignalP"/>
    </source>
</evidence>
<gene>
    <name evidence="2" type="ORF">GCM10008942_03930</name>
</gene>
<comment type="caution">
    <text evidence="2">The sequence shown here is derived from an EMBL/GenBank/DDBJ whole genome shotgun (WGS) entry which is preliminary data.</text>
</comment>
<dbReference type="Proteomes" id="UP001499951">
    <property type="component" value="Unassembled WGS sequence"/>
</dbReference>